<dbReference type="AlphaFoldDB" id="A0AAU9VER8"/>
<organism evidence="2 3">
    <name type="scientific">Euphydryas editha</name>
    <name type="common">Edith's checkerspot</name>
    <dbReference type="NCBI Taxonomy" id="104508"/>
    <lineage>
        <taxon>Eukaryota</taxon>
        <taxon>Metazoa</taxon>
        <taxon>Ecdysozoa</taxon>
        <taxon>Arthropoda</taxon>
        <taxon>Hexapoda</taxon>
        <taxon>Insecta</taxon>
        <taxon>Pterygota</taxon>
        <taxon>Neoptera</taxon>
        <taxon>Endopterygota</taxon>
        <taxon>Lepidoptera</taxon>
        <taxon>Glossata</taxon>
        <taxon>Ditrysia</taxon>
        <taxon>Papilionoidea</taxon>
        <taxon>Nymphalidae</taxon>
        <taxon>Nymphalinae</taxon>
        <taxon>Euphydryas</taxon>
    </lineage>
</organism>
<protein>
    <submittedName>
        <fullName evidence="2">Uncharacterized protein</fullName>
    </submittedName>
</protein>
<dbReference type="EMBL" id="CAKOGL010000044">
    <property type="protein sequence ID" value="CAH2108964.1"/>
    <property type="molecule type" value="Genomic_DNA"/>
</dbReference>
<keyword evidence="3" id="KW-1185">Reference proteome</keyword>
<feature type="coiled-coil region" evidence="1">
    <location>
        <begin position="36"/>
        <end position="92"/>
    </location>
</feature>
<evidence type="ECO:0000256" key="1">
    <source>
        <dbReference type="SAM" id="Coils"/>
    </source>
</evidence>
<keyword evidence="1" id="KW-0175">Coiled coil</keyword>
<comment type="caution">
    <text evidence="2">The sequence shown here is derived from an EMBL/GenBank/DDBJ whole genome shotgun (WGS) entry which is preliminary data.</text>
</comment>
<evidence type="ECO:0000313" key="3">
    <source>
        <dbReference type="Proteomes" id="UP001153954"/>
    </source>
</evidence>
<proteinExistence type="predicted"/>
<accession>A0AAU9VER8</accession>
<sequence>MDNYNQITETRIFLTAKIDNISLVSFDEGRPEIIIDTEINKQLKEIKEQIKQMNTEPYTAQAHPQQDLTPVIETFNEKMEIMYSELRKLRDSAMTVASP</sequence>
<name>A0AAU9VER8_EUPED</name>
<dbReference type="Proteomes" id="UP001153954">
    <property type="component" value="Unassembled WGS sequence"/>
</dbReference>
<reference evidence="2" key="1">
    <citation type="submission" date="2022-03" db="EMBL/GenBank/DDBJ databases">
        <authorList>
            <person name="Tunstrom K."/>
        </authorList>
    </citation>
    <scope>NUCLEOTIDE SEQUENCE</scope>
</reference>
<evidence type="ECO:0000313" key="2">
    <source>
        <dbReference type="EMBL" id="CAH2108964.1"/>
    </source>
</evidence>
<gene>
    <name evidence="2" type="ORF">EEDITHA_LOCUS22853</name>
</gene>